<accession>A0A9Q9ZYB1</accession>
<name>A0A9Q9ZYB1_CYPCA</name>
<keyword evidence="3" id="KW-1133">Transmembrane helix</keyword>
<dbReference type="GO" id="GO:0016301">
    <property type="term" value="F:kinase activity"/>
    <property type="evidence" value="ECO:0007669"/>
    <property type="project" value="UniProtKB-KW"/>
</dbReference>
<keyword evidence="4" id="KW-0808">Transferase</keyword>
<reference evidence="4" key="1">
    <citation type="submission" date="2025-08" db="UniProtKB">
        <authorList>
            <consortium name="RefSeq"/>
        </authorList>
    </citation>
    <scope>IDENTIFICATION</scope>
    <source>
        <tissue evidence="4">Muscle</tissue>
    </source>
</reference>
<keyword evidence="4" id="KW-0418">Kinase</keyword>
<dbReference type="RefSeq" id="XP_042578499.1">
    <property type="nucleotide sequence ID" value="XM_042722565.1"/>
</dbReference>
<feature type="transmembrane region" description="Helical" evidence="3">
    <location>
        <begin position="38"/>
        <end position="58"/>
    </location>
</feature>
<dbReference type="PANTHER" id="PTHR21734:SF11">
    <property type="entry name" value="INHIBITOR OF NUCLEAR FACTOR KAPPA-B KINASE-INTERACTING PROTEIN"/>
    <property type="match status" value="1"/>
</dbReference>
<keyword evidence="1" id="KW-0175">Coiled coil</keyword>
<evidence type="ECO:0000313" key="4">
    <source>
        <dbReference type="RefSeq" id="XP_042578499.1"/>
    </source>
</evidence>
<proteinExistence type="predicted"/>
<dbReference type="GeneID" id="109062577"/>
<keyword evidence="3" id="KW-0812">Transmembrane</keyword>
<feature type="coiled-coil region" evidence="1">
    <location>
        <begin position="57"/>
        <end position="95"/>
    </location>
</feature>
<organism evidence="4">
    <name type="scientific">Cyprinus carpio</name>
    <name type="common">Common carp</name>
    <dbReference type="NCBI Taxonomy" id="7962"/>
    <lineage>
        <taxon>Eukaryota</taxon>
        <taxon>Metazoa</taxon>
        <taxon>Chordata</taxon>
        <taxon>Craniata</taxon>
        <taxon>Vertebrata</taxon>
        <taxon>Euteleostomi</taxon>
        <taxon>Actinopterygii</taxon>
        <taxon>Neopterygii</taxon>
        <taxon>Teleostei</taxon>
        <taxon>Ostariophysi</taxon>
        <taxon>Cypriniformes</taxon>
        <taxon>Cyprinidae</taxon>
        <taxon>Cyprininae</taxon>
        <taxon>Cyprinus</taxon>
    </lineage>
</organism>
<protein>
    <submittedName>
        <fullName evidence="4">Inhibitor of nuclear factor kappa-B kinase-interacting protein isoform X2</fullName>
    </submittedName>
</protein>
<keyword evidence="3" id="KW-0472">Membrane</keyword>
<dbReference type="Proteomes" id="UP001155660">
    <property type="component" value="Chromosome B4"/>
</dbReference>
<feature type="region of interest" description="Disordered" evidence="2">
    <location>
        <begin position="1"/>
        <end position="31"/>
    </location>
</feature>
<evidence type="ECO:0000256" key="3">
    <source>
        <dbReference type="SAM" id="Phobius"/>
    </source>
</evidence>
<gene>
    <name evidence="4" type="primary">LOC109062577</name>
</gene>
<dbReference type="AlphaFoldDB" id="A0A9Q9ZYB1"/>
<evidence type="ECO:0000256" key="1">
    <source>
        <dbReference type="SAM" id="Coils"/>
    </source>
</evidence>
<feature type="region of interest" description="Disordered" evidence="2">
    <location>
        <begin position="184"/>
        <end position="209"/>
    </location>
</feature>
<feature type="compositionally biased region" description="Basic and acidic residues" evidence="2">
    <location>
        <begin position="12"/>
        <end position="31"/>
    </location>
</feature>
<dbReference type="PANTHER" id="PTHR21734">
    <property type="entry name" value="INHIBITOR OF NUCLEAR FACTOR KAPPA-B KINASE-INTERACTING PROTEIN"/>
    <property type="match status" value="1"/>
</dbReference>
<dbReference type="InterPro" id="IPR024152">
    <property type="entry name" value="Inh_kappa-B_kinase-int"/>
</dbReference>
<sequence>MQVSGARQRQKSAVERRRSGERRTEDAERRAPRFSPGVRLCVALLGVSAALIIAWLLVQQEAKLAEVTQKYERSLHELEEKMDEISQKLQASSSSSSSSSALKHAVSSTLNTSAALQAEQQASSLLLLTLEGRVRSVTEARRRAVSEELEQLKRRSRAAHSHVTEQVNAAEALLRELSERLQEVQDGTRRNTRALERSEEEDAGHVSDHLQWSERRVSRLQEQLQRLEEQGLELRQRLDTRAPHHTHLPAADEAVRAMLRVRAQLSATYRRLEELQLQVRSAEERLKRTPDHTAEL</sequence>
<evidence type="ECO:0000256" key="2">
    <source>
        <dbReference type="SAM" id="MobiDB-lite"/>
    </source>
</evidence>